<sequence length="549" mass="59628">MKFSKLYITLILSTGNILNVDAQVVVPTPGMGNTATEKPGKPAIPKNWEHLSFGKDSVYGVELNKAYIEFPKAASKKKIIVAIMDSGIDTAHEDLKNVLWVNKKEIAGNGKDDDGNGYVDDVHGWNFLGTKDGRTNIIATNLEADREFMKLRGKYEGINLQDYLSNPIYVYYRAVVTKSAIGSKEKAVEIVKALAAANEAILKRMQDENPSKILRLSDYVVFKPADSMQVFAHSALLTAVAFNKVSDTTHLLPYAAKMFGNMVVANEKEFEQAKIKGRDNRDLMDDKSNENSTRFYGNNAIFLPHSEHGTHVSSIIGAQRGNGLGTDGIADNVELMMIRVVPDGDEYDKDIANGIRYAVDNGAKIINMSFGKTISPEKKWVDEAINYAQKKGVLIIKAAGNDATDLDKTTYFPSALMLDRTMANNLVMVGASTPEGKAASFSNYGKSTVDLFAPGTEIYAAVPGNKYANKQGTSMACPVTAGVAAMVWSRFPRLTYLQLKDILLKSVTKVSGTTQLPGGGKSTIVPFSSLSATGGIVNAVEALRLAKSY</sequence>
<dbReference type="OrthoDB" id="9798386at2"/>
<keyword evidence="9" id="KW-1185">Reference proteome</keyword>
<dbReference type="Pfam" id="PF00082">
    <property type="entry name" value="Peptidase_S8"/>
    <property type="match status" value="1"/>
</dbReference>
<dbReference type="InterPro" id="IPR015500">
    <property type="entry name" value="Peptidase_S8_subtilisin-rel"/>
</dbReference>
<dbReference type="PANTHER" id="PTHR43399">
    <property type="entry name" value="SUBTILISIN-RELATED"/>
    <property type="match status" value="1"/>
</dbReference>
<dbReference type="Gene3D" id="3.40.50.200">
    <property type="entry name" value="Peptidase S8/S53 domain"/>
    <property type="match status" value="2"/>
</dbReference>
<dbReference type="AlphaFoldDB" id="A0A4R0P9Z2"/>
<dbReference type="InterPro" id="IPR023828">
    <property type="entry name" value="Peptidase_S8_Ser-AS"/>
</dbReference>
<dbReference type="PROSITE" id="PS00136">
    <property type="entry name" value="SUBTILASE_ASP"/>
    <property type="match status" value="1"/>
</dbReference>
<dbReference type="InterPro" id="IPR036852">
    <property type="entry name" value="Peptidase_S8/S53_dom_sf"/>
</dbReference>
<dbReference type="InterPro" id="IPR051048">
    <property type="entry name" value="Peptidase_S8/S53_subtilisin"/>
</dbReference>
<dbReference type="PANTHER" id="PTHR43399:SF4">
    <property type="entry name" value="CELL WALL-ASSOCIATED PROTEASE"/>
    <property type="match status" value="1"/>
</dbReference>
<feature type="active site" description="Charge relay system" evidence="5">
    <location>
        <position position="85"/>
    </location>
</feature>
<evidence type="ECO:0000256" key="4">
    <source>
        <dbReference type="ARBA" id="ARBA00022825"/>
    </source>
</evidence>
<comment type="caution">
    <text evidence="8">The sequence shown here is derived from an EMBL/GenBank/DDBJ whole genome shotgun (WGS) entry which is preliminary data.</text>
</comment>
<reference evidence="8 9" key="1">
    <citation type="submission" date="2019-02" db="EMBL/GenBank/DDBJ databases">
        <title>Pedobacter sp. RP-3-11 sp. nov., isolated from Arctic soil.</title>
        <authorList>
            <person name="Dahal R.H."/>
        </authorList>
    </citation>
    <scope>NUCLEOTIDE SEQUENCE [LARGE SCALE GENOMIC DNA]</scope>
    <source>
        <strain evidence="8 9">RP-3-11</strain>
    </source>
</reference>
<evidence type="ECO:0000256" key="3">
    <source>
        <dbReference type="ARBA" id="ARBA00022801"/>
    </source>
</evidence>
<dbReference type="RefSeq" id="WP_131556857.1">
    <property type="nucleotide sequence ID" value="NZ_SJSN01000003.1"/>
</dbReference>
<evidence type="ECO:0000256" key="6">
    <source>
        <dbReference type="RuleBase" id="RU003355"/>
    </source>
</evidence>
<feature type="domain" description="Peptidase S8/S53" evidence="7">
    <location>
        <begin position="77"/>
        <end position="511"/>
    </location>
</feature>
<keyword evidence="2 5" id="KW-0645">Protease</keyword>
<feature type="active site" description="Charge relay system" evidence="5">
    <location>
        <position position="308"/>
    </location>
</feature>
<name>A0A4R0P9Z2_9SPHI</name>
<keyword evidence="4 5" id="KW-0720">Serine protease</keyword>
<dbReference type="InterPro" id="IPR023827">
    <property type="entry name" value="Peptidase_S8_Asp-AS"/>
</dbReference>
<feature type="active site" description="Charge relay system" evidence="5">
    <location>
        <position position="474"/>
    </location>
</feature>
<dbReference type="GO" id="GO:0004252">
    <property type="term" value="F:serine-type endopeptidase activity"/>
    <property type="evidence" value="ECO:0007669"/>
    <property type="project" value="UniProtKB-UniRule"/>
</dbReference>
<dbReference type="GO" id="GO:0006508">
    <property type="term" value="P:proteolysis"/>
    <property type="evidence" value="ECO:0007669"/>
    <property type="project" value="UniProtKB-KW"/>
</dbReference>
<dbReference type="PRINTS" id="PR00723">
    <property type="entry name" value="SUBTILISIN"/>
</dbReference>
<evidence type="ECO:0000256" key="2">
    <source>
        <dbReference type="ARBA" id="ARBA00022670"/>
    </source>
</evidence>
<keyword evidence="3 5" id="KW-0378">Hydrolase</keyword>
<dbReference type="PROSITE" id="PS00137">
    <property type="entry name" value="SUBTILASE_HIS"/>
    <property type="match status" value="1"/>
</dbReference>
<evidence type="ECO:0000313" key="9">
    <source>
        <dbReference type="Proteomes" id="UP000291485"/>
    </source>
</evidence>
<dbReference type="SUPFAM" id="SSF52743">
    <property type="entry name" value="Subtilisin-like"/>
    <property type="match status" value="1"/>
</dbReference>
<evidence type="ECO:0000259" key="7">
    <source>
        <dbReference type="Pfam" id="PF00082"/>
    </source>
</evidence>
<proteinExistence type="inferred from homology"/>
<accession>A0A4R0P9Z2</accession>
<comment type="similarity">
    <text evidence="1 5 6">Belongs to the peptidase S8 family.</text>
</comment>
<dbReference type="PROSITE" id="PS00138">
    <property type="entry name" value="SUBTILASE_SER"/>
    <property type="match status" value="1"/>
</dbReference>
<evidence type="ECO:0000256" key="1">
    <source>
        <dbReference type="ARBA" id="ARBA00011073"/>
    </source>
</evidence>
<protein>
    <submittedName>
        <fullName evidence="8">Peptidase S8</fullName>
    </submittedName>
</protein>
<dbReference type="Proteomes" id="UP000291485">
    <property type="component" value="Unassembled WGS sequence"/>
</dbReference>
<organism evidence="8 9">
    <name type="scientific">Pedobacter frigidisoli</name>
    <dbReference type="NCBI Taxonomy" id="2530455"/>
    <lineage>
        <taxon>Bacteria</taxon>
        <taxon>Pseudomonadati</taxon>
        <taxon>Bacteroidota</taxon>
        <taxon>Sphingobacteriia</taxon>
        <taxon>Sphingobacteriales</taxon>
        <taxon>Sphingobacteriaceae</taxon>
        <taxon>Pedobacter</taxon>
    </lineage>
</organism>
<dbReference type="EMBL" id="SJSN01000003">
    <property type="protein sequence ID" value="TCD11607.1"/>
    <property type="molecule type" value="Genomic_DNA"/>
</dbReference>
<evidence type="ECO:0000313" key="8">
    <source>
        <dbReference type="EMBL" id="TCD11607.1"/>
    </source>
</evidence>
<dbReference type="InterPro" id="IPR022398">
    <property type="entry name" value="Peptidase_S8_His-AS"/>
</dbReference>
<dbReference type="InterPro" id="IPR000209">
    <property type="entry name" value="Peptidase_S8/S53_dom"/>
</dbReference>
<gene>
    <name evidence="8" type="ORF">EZ449_04925</name>
</gene>
<dbReference type="PROSITE" id="PS51892">
    <property type="entry name" value="SUBTILASE"/>
    <property type="match status" value="1"/>
</dbReference>
<evidence type="ECO:0000256" key="5">
    <source>
        <dbReference type="PROSITE-ProRule" id="PRU01240"/>
    </source>
</evidence>